<sequence length="846" mass="98570">MRRQLLLRSRASNRQVCQGCQRATNRMLSHQIFQTLKDFEEALADVEETTITKYIVYKKEQVFGENNVQPSPGKKIYWQLKCVPYDGVPFQLVGTKIYGCHQGKDRCTRQKEKYHAQKEKQALEDHVFNARRHLVQNTKKMDCPAQITVSQVMKFPGFKIAENSKAKRRELSAALKAVVAADPSTVEVVMEYHTCFTPESDHQNHPTVGEVAELREPMDSRVEQQIVKLTLAGARKLSEIRRQLFNFVNDELFRGEQPPPRTRRRFYPTDKDIRNILSRTKEGIRESKNDQVNLQLLTPRWLVDDCKIKYRPSQLQEDGTVTKLLFCYQTAWQRRLLHLYGQQMCLLDATYRTCRYSVPLFFLCVRTNVCYAVVGLFVTQSETTADVKEALQVFKEWNPDWSPSHFMVDFSEVEIGALEEEFQGSKVLLCDFHREKAWVEWCRKKDHGVSHAQDSLLPLLRSIAAASTPEEFSTRLCNLQEAKVWKDNEKVRAWFSNKWLPEAKRWVHVFRDEDLKVAIYTNNGVERQNETLKHSHLEGYKNCSLSEMLTVLVTDFLPRTYRKYIELNVKYSSFYRRYNENMPKFLKDRPRSVADHVMSRLTEAQFYEANDVVAKGNGMFHVKSQSHPCTQHHINFGESIIMPSCTCKDWAKHKLPCKHFCAVFNHVHEWGWEKLASNYRDNPLFSLDNACLGQTSCERDDSGRSDITDHTYTPVSVEMQSPCNALPERKRPRKVKQRRECASLLREITDLTYHLQDEDYLKTLTDQMTEILEDVKLHTPHDQSLPLTFTPKKRKKEMANLPVKTVPQKHPFTKRVGCFAEAMRLNFRVSMNVEGVEKGPDVSTKK</sequence>
<keyword evidence="1" id="KW-0862">Zinc</keyword>
<evidence type="ECO:0000313" key="3">
    <source>
        <dbReference type="EMBL" id="KAL3045137.1"/>
    </source>
</evidence>
<dbReference type="InterPro" id="IPR007527">
    <property type="entry name" value="Znf_SWIM"/>
</dbReference>
<dbReference type="PANTHER" id="PTHR47456:SF4">
    <property type="entry name" value="SWIM-TYPE DOMAIN-CONTAINING PROTEIN"/>
    <property type="match status" value="1"/>
</dbReference>
<dbReference type="InterPro" id="IPR029309">
    <property type="entry name" value="CaRF"/>
</dbReference>
<dbReference type="PROSITE" id="PS50966">
    <property type="entry name" value="ZF_SWIM"/>
    <property type="match status" value="1"/>
</dbReference>
<comment type="caution">
    <text evidence="3">The sequence shown here is derived from an EMBL/GenBank/DDBJ whole genome shotgun (WGS) entry which is preliminary data.</text>
</comment>
<feature type="domain" description="SWIM-type" evidence="2">
    <location>
        <begin position="630"/>
        <end position="668"/>
    </location>
</feature>
<reference evidence="3 4" key="1">
    <citation type="journal article" date="2022" name="G3 (Bethesda)">
        <title>Evaluating Illumina-, Nanopore-, and PacBio-based genome assembly strategies with the bald notothen, Trematomus borchgrevinki.</title>
        <authorList>
            <person name="Rayamajhi N."/>
            <person name="Cheng C.C."/>
            <person name="Catchen J.M."/>
        </authorList>
    </citation>
    <scope>NUCLEOTIDE SEQUENCE [LARGE SCALE GENOMIC DNA]</scope>
    <source>
        <strain evidence="3">AGRC-2024</strain>
    </source>
</reference>
<gene>
    <name evidence="3" type="ORF">OYC64_013402</name>
</gene>
<keyword evidence="4" id="KW-1185">Reference proteome</keyword>
<accession>A0ABD2FTZ6</accession>
<dbReference type="InterPro" id="IPR048324">
    <property type="entry name" value="ZSWIM1-3_RNaseH-like"/>
</dbReference>
<organism evidence="3 4">
    <name type="scientific">Pagothenia borchgrevinki</name>
    <name type="common">Bald rockcod</name>
    <name type="synonym">Trematomus borchgrevinki</name>
    <dbReference type="NCBI Taxonomy" id="8213"/>
    <lineage>
        <taxon>Eukaryota</taxon>
        <taxon>Metazoa</taxon>
        <taxon>Chordata</taxon>
        <taxon>Craniata</taxon>
        <taxon>Vertebrata</taxon>
        <taxon>Euteleostomi</taxon>
        <taxon>Actinopterygii</taxon>
        <taxon>Neopterygii</taxon>
        <taxon>Teleostei</taxon>
        <taxon>Neoteleostei</taxon>
        <taxon>Acanthomorphata</taxon>
        <taxon>Eupercaria</taxon>
        <taxon>Perciformes</taxon>
        <taxon>Notothenioidei</taxon>
        <taxon>Nototheniidae</taxon>
        <taxon>Pagothenia</taxon>
    </lineage>
</organism>
<dbReference type="Pfam" id="PF04434">
    <property type="entry name" value="SWIM"/>
    <property type="match status" value="1"/>
</dbReference>
<dbReference type="AlphaFoldDB" id="A0ABD2FTZ6"/>
<dbReference type="EMBL" id="JBIYXZ010002087">
    <property type="protein sequence ID" value="KAL3045137.1"/>
    <property type="molecule type" value="Genomic_DNA"/>
</dbReference>
<dbReference type="GO" id="GO:0008270">
    <property type="term" value="F:zinc ion binding"/>
    <property type="evidence" value="ECO:0007669"/>
    <property type="project" value="UniProtKB-KW"/>
</dbReference>
<keyword evidence="1" id="KW-0479">Metal-binding</keyword>
<keyword evidence="1" id="KW-0863">Zinc-finger</keyword>
<evidence type="ECO:0000256" key="1">
    <source>
        <dbReference type="PROSITE-ProRule" id="PRU00325"/>
    </source>
</evidence>
<dbReference type="PANTHER" id="PTHR47456">
    <property type="entry name" value="PHD-TYPE DOMAIN-CONTAINING PROTEIN"/>
    <property type="match status" value="1"/>
</dbReference>
<protein>
    <recommendedName>
        <fullName evidence="2">SWIM-type domain-containing protein</fullName>
    </recommendedName>
</protein>
<proteinExistence type="predicted"/>
<evidence type="ECO:0000313" key="4">
    <source>
        <dbReference type="Proteomes" id="UP001619887"/>
    </source>
</evidence>
<name>A0ABD2FTZ6_PAGBO</name>
<dbReference type="Pfam" id="PF21056">
    <property type="entry name" value="ZSWIM1-3_RNaseH-like"/>
    <property type="match status" value="1"/>
</dbReference>
<dbReference type="Proteomes" id="UP001619887">
    <property type="component" value="Unassembled WGS sequence"/>
</dbReference>
<dbReference type="Pfam" id="PF15299">
    <property type="entry name" value="ALS2CR8"/>
    <property type="match status" value="1"/>
</dbReference>
<reference evidence="3 4" key="2">
    <citation type="journal article" date="2024" name="G3 (Bethesda)">
        <title>The genome of the cryopelagic Antarctic bald notothen, Trematomus borchgrevinki.</title>
        <authorList>
            <person name="Rayamajhi N."/>
            <person name="Rivera-Colon A.G."/>
            <person name="Minhas B.F."/>
            <person name="Cheng C.C."/>
            <person name="Catchen J.M."/>
        </authorList>
    </citation>
    <scope>NUCLEOTIDE SEQUENCE [LARGE SCALE GENOMIC DNA]</scope>
    <source>
        <strain evidence="3">AGRC-2024</strain>
    </source>
</reference>
<evidence type="ECO:0000259" key="2">
    <source>
        <dbReference type="PROSITE" id="PS50966"/>
    </source>
</evidence>